<dbReference type="InterPro" id="IPR036625">
    <property type="entry name" value="E3-bd_dom_sf"/>
</dbReference>
<dbReference type="Gene3D" id="4.10.320.10">
    <property type="entry name" value="E3-binding domain"/>
    <property type="match status" value="1"/>
</dbReference>
<dbReference type="InterPro" id="IPR024412">
    <property type="entry name" value="Lsr2_dim_dom"/>
</dbReference>
<dbReference type="AlphaFoldDB" id="A0A1K1SQT6"/>
<organism evidence="5 6">
    <name type="scientific">Amycolatopsis australiensis</name>
    <dbReference type="NCBI Taxonomy" id="546364"/>
    <lineage>
        <taxon>Bacteria</taxon>
        <taxon>Bacillati</taxon>
        <taxon>Actinomycetota</taxon>
        <taxon>Actinomycetes</taxon>
        <taxon>Pseudonocardiales</taxon>
        <taxon>Pseudonocardiaceae</taxon>
        <taxon>Amycolatopsis</taxon>
    </lineage>
</organism>
<evidence type="ECO:0000256" key="2">
    <source>
        <dbReference type="SAM" id="MobiDB-lite"/>
    </source>
</evidence>
<dbReference type="Pfam" id="PF23359">
    <property type="entry name" value="Lsr2_DNA-bd"/>
    <property type="match status" value="1"/>
</dbReference>
<dbReference type="GO" id="GO:0003677">
    <property type="term" value="F:DNA binding"/>
    <property type="evidence" value="ECO:0007669"/>
    <property type="project" value="UniProtKB-KW"/>
</dbReference>
<feature type="domain" description="Lsr2 DNA-binding" evidence="4">
    <location>
        <begin position="82"/>
        <end position="117"/>
    </location>
</feature>
<keyword evidence="6" id="KW-1185">Reference proteome</keyword>
<evidence type="ECO:0000313" key="5">
    <source>
        <dbReference type="EMBL" id="SFW86245.1"/>
    </source>
</evidence>
<dbReference type="EMBL" id="FPJG01000006">
    <property type="protein sequence ID" value="SFW86245.1"/>
    <property type="molecule type" value="Genomic_DNA"/>
</dbReference>
<proteinExistence type="predicted"/>
<evidence type="ECO:0000259" key="4">
    <source>
        <dbReference type="Pfam" id="PF23359"/>
    </source>
</evidence>
<evidence type="ECO:0000256" key="1">
    <source>
        <dbReference type="ARBA" id="ARBA00023125"/>
    </source>
</evidence>
<keyword evidence="1" id="KW-0238">DNA-binding</keyword>
<dbReference type="OrthoDB" id="4113332at2"/>
<gene>
    <name evidence="5" type="ORF">SAMN04489730_6338</name>
</gene>
<feature type="region of interest" description="Disordered" evidence="2">
    <location>
        <begin position="54"/>
        <end position="104"/>
    </location>
</feature>
<evidence type="ECO:0000313" key="6">
    <source>
        <dbReference type="Proteomes" id="UP000182740"/>
    </source>
</evidence>
<dbReference type="Proteomes" id="UP000182740">
    <property type="component" value="Unassembled WGS sequence"/>
</dbReference>
<dbReference type="STRING" id="546364.SAMN04489730_6338"/>
<dbReference type="InterPro" id="IPR042261">
    <property type="entry name" value="Lsr2-like_dimerization"/>
</dbReference>
<sequence length="128" mass="13895">MAQKVLVELVDDLDGGAATQTVPFALDGVSYEIDLSAENAQALRDEFARYVDAGQRTGGRRRKLAPGQPATSNGSGPRTSASRMRSRRTRDWAQANGYEVSERGRIPDEVRTAFEAAEATRTRLPAQG</sequence>
<evidence type="ECO:0000259" key="3">
    <source>
        <dbReference type="Pfam" id="PF11774"/>
    </source>
</evidence>
<dbReference type="GO" id="GO:0016746">
    <property type="term" value="F:acyltransferase activity"/>
    <property type="evidence" value="ECO:0007669"/>
    <property type="project" value="InterPro"/>
</dbReference>
<name>A0A1K1SQT6_9PSEU</name>
<dbReference type="RefSeq" id="WP_072479681.1">
    <property type="nucleotide sequence ID" value="NZ_FPJG01000006.1"/>
</dbReference>
<dbReference type="Gene3D" id="3.30.60.230">
    <property type="entry name" value="Lsr2, dimerization domain"/>
    <property type="match status" value="1"/>
</dbReference>
<feature type="domain" description="Lsr2 dimerization" evidence="3">
    <location>
        <begin position="1"/>
        <end position="58"/>
    </location>
</feature>
<dbReference type="InterPro" id="IPR055370">
    <property type="entry name" value="Lsr2_DNA-bd"/>
</dbReference>
<protein>
    <submittedName>
        <fullName evidence="5">Lsr2 protein</fullName>
    </submittedName>
</protein>
<dbReference type="Pfam" id="PF11774">
    <property type="entry name" value="Lsr2"/>
    <property type="match status" value="1"/>
</dbReference>
<reference evidence="6" key="1">
    <citation type="submission" date="2016-11" db="EMBL/GenBank/DDBJ databases">
        <authorList>
            <person name="Varghese N."/>
            <person name="Submissions S."/>
        </authorList>
    </citation>
    <scope>NUCLEOTIDE SEQUENCE [LARGE SCALE GENOMIC DNA]</scope>
    <source>
        <strain evidence="6">DSM 44671</strain>
    </source>
</reference>
<accession>A0A1K1SQT6</accession>